<evidence type="ECO:0000313" key="2">
    <source>
        <dbReference type="Proteomes" id="UP000813462"/>
    </source>
</evidence>
<protein>
    <submittedName>
        <fullName evidence="1">Uncharacterized protein</fullName>
    </submittedName>
</protein>
<sequence length="85" mass="10003">MMRWHSRVVIHELEVVTGHPQGKQLLKFMEGRHLFVHRFIGQMTTTVLLRSRQITYVSSTAIMIYSIQHLPQGLWLSKLSDYQPI</sequence>
<accession>A0A978VMT3</accession>
<dbReference type="EMBL" id="JAEACU010000003">
    <property type="protein sequence ID" value="KAH7536858.1"/>
    <property type="molecule type" value="Genomic_DNA"/>
</dbReference>
<dbReference type="Proteomes" id="UP000813462">
    <property type="component" value="Unassembled WGS sequence"/>
</dbReference>
<comment type="caution">
    <text evidence="1">The sequence shown here is derived from an EMBL/GenBank/DDBJ whole genome shotgun (WGS) entry which is preliminary data.</text>
</comment>
<proteinExistence type="predicted"/>
<name>A0A978VMT3_ZIZJJ</name>
<evidence type="ECO:0000313" key="1">
    <source>
        <dbReference type="EMBL" id="KAH7536858.1"/>
    </source>
</evidence>
<dbReference type="AlphaFoldDB" id="A0A978VMT3"/>
<organism evidence="1 2">
    <name type="scientific">Ziziphus jujuba var. spinosa</name>
    <dbReference type="NCBI Taxonomy" id="714518"/>
    <lineage>
        <taxon>Eukaryota</taxon>
        <taxon>Viridiplantae</taxon>
        <taxon>Streptophyta</taxon>
        <taxon>Embryophyta</taxon>
        <taxon>Tracheophyta</taxon>
        <taxon>Spermatophyta</taxon>
        <taxon>Magnoliopsida</taxon>
        <taxon>eudicotyledons</taxon>
        <taxon>Gunneridae</taxon>
        <taxon>Pentapetalae</taxon>
        <taxon>rosids</taxon>
        <taxon>fabids</taxon>
        <taxon>Rosales</taxon>
        <taxon>Rhamnaceae</taxon>
        <taxon>Paliureae</taxon>
        <taxon>Ziziphus</taxon>
    </lineage>
</organism>
<gene>
    <name evidence="1" type="ORF">FEM48_Zijuj03G0030800</name>
</gene>
<reference evidence="1" key="1">
    <citation type="journal article" date="2021" name="Front. Plant Sci.">
        <title>Chromosome-Scale Genome Assembly for Chinese Sour Jujube and Insights Into Its Genome Evolution and Domestication Signature.</title>
        <authorList>
            <person name="Shen L.-Y."/>
            <person name="Luo H."/>
            <person name="Wang X.-L."/>
            <person name="Wang X.-M."/>
            <person name="Qiu X.-J."/>
            <person name="Liu H."/>
            <person name="Zhou S.-S."/>
            <person name="Jia K.-H."/>
            <person name="Nie S."/>
            <person name="Bao Y.-T."/>
            <person name="Zhang R.-G."/>
            <person name="Yun Q.-Z."/>
            <person name="Chai Y.-H."/>
            <person name="Lu J.-Y."/>
            <person name="Li Y."/>
            <person name="Zhao S.-W."/>
            <person name="Mao J.-F."/>
            <person name="Jia S.-G."/>
            <person name="Mao Y.-M."/>
        </authorList>
    </citation>
    <scope>NUCLEOTIDE SEQUENCE</scope>
    <source>
        <strain evidence="1">AT0</strain>
        <tissue evidence="1">Leaf</tissue>
    </source>
</reference>